<dbReference type="SUPFAM" id="SSF49354">
    <property type="entry name" value="PapD-like"/>
    <property type="match status" value="1"/>
</dbReference>
<evidence type="ECO:0000313" key="3">
    <source>
        <dbReference type="Proteomes" id="UP000887574"/>
    </source>
</evidence>
<keyword evidence="1" id="KW-0206">Cytoskeleton</keyword>
<dbReference type="Proteomes" id="UP000887574">
    <property type="component" value="Unplaced"/>
</dbReference>
<dbReference type="PANTHER" id="PTHR21513:SF27">
    <property type="entry name" value="MAJOR SPERM PROTEIN"/>
    <property type="match status" value="1"/>
</dbReference>
<dbReference type="InterPro" id="IPR013783">
    <property type="entry name" value="Ig-like_fold"/>
</dbReference>
<proteinExistence type="predicted"/>
<organism evidence="3 4">
    <name type="scientific">Ditylenchus dipsaci</name>
    <dbReference type="NCBI Taxonomy" id="166011"/>
    <lineage>
        <taxon>Eukaryota</taxon>
        <taxon>Metazoa</taxon>
        <taxon>Ecdysozoa</taxon>
        <taxon>Nematoda</taxon>
        <taxon>Chromadorea</taxon>
        <taxon>Rhabditida</taxon>
        <taxon>Tylenchina</taxon>
        <taxon>Tylenchomorpha</taxon>
        <taxon>Sphaerularioidea</taxon>
        <taxon>Anguinidae</taxon>
        <taxon>Anguininae</taxon>
        <taxon>Ditylenchus</taxon>
    </lineage>
</organism>
<evidence type="ECO:0000259" key="2">
    <source>
        <dbReference type="PROSITE" id="PS50202"/>
    </source>
</evidence>
<sequence>MEEEQATRVFLLKIVPKEILEVNGNLLDRVDLTLSLTNKSDTALSYKVKCTSNEMFSIKPSVGCIDVEKTAYVKIRYRCHQDRIPLSKDGHHFSIYHIPVPVGSYAEGAWKEHYGPAQGEKRLKVSLCITRSEKSL</sequence>
<protein>
    <recommendedName>
        <fullName evidence="1">Major sperm protein</fullName>
    </recommendedName>
</protein>
<evidence type="ECO:0000313" key="4">
    <source>
        <dbReference type="WBParaSite" id="jg22509"/>
    </source>
</evidence>
<name>A0A915DQN3_9BILA</name>
<accession>A0A915DQN3</accession>
<reference evidence="4" key="1">
    <citation type="submission" date="2022-11" db="UniProtKB">
        <authorList>
            <consortium name="WormBaseParasite"/>
        </authorList>
    </citation>
    <scope>IDENTIFICATION</scope>
</reference>
<dbReference type="PROSITE" id="PS50202">
    <property type="entry name" value="MSP"/>
    <property type="match status" value="1"/>
</dbReference>
<keyword evidence="3" id="KW-1185">Reference proteome</keyword>
<comment type="function">
    <text evidence="1">Central component in molecular interactions underlying sperm crawling. Forms an extensive filament system that extends from sperm villipoda, along the leading edge of the pseudopod.</text>
</comment>
<feature type="domain" description="MSP" evidence="2">
    <location>
        <begin position="11"/>
        <end position="128"/>
    </location>
</feature>
<dbReference type="AlphaFoldDB" id="A0A915DQN3"/>
<dbReference type="InterPro" id="IPR000535">
    <property type="entry name" value="MSP_dom"/>
</dbReference>
<dbReference type="Pfam" id="PF00635">
    <property type="entry name" value="Motile_Sperm"/>
    <property type="match status" value="1"/>
</dbReference>
<dbReference type="WBParaSite" id="jg22509">
    <property type="protein sequence ID" value="jg22509"/>
    <property type="gene ID" value="jg22509"/>
</dbReference>
<dbReference type="PANTHER" id="PTHR21513">
    <property type="entry name" value="MAJOR SPERM PROTEIN"/>
    <property type="match status" value="1"/>
</dbReference>
<dbReference type="Gene3D" id="2.60.40.10">
    <property type="entry name" value="Immunoglobulins"/>
    <property type="match status" value="1"/>
</dbReference>
<keyword evidence="1" id="KW-0963">Cytoplasm</keyword>
<evidence type="ECO:0000256" key="1">
    <source>
        <dbReference type="RuleBase" id="RU003425"/>
    </source>
</evidence>
<dbReference type="InterPro" id="IPR008962">
    <property type="entry name" value="PapD-like_sf"/>
</dbReference>